<sequence length="132" mass="14139">MATLKSSSQSTTDIVLGRQLDEPGLSGEEISSTEHSSRAGTQRRAAAAKSTASFTVISAGRVQGERANRNSISQLCTNKLMNDNGLLIEGTGAIHPADCFSANGVLRVAMATGTERLWRSPDLSWHQIIFYT</sequence>
<accession>A0AAV9RAY2</accession>
<evidence type="ECO:0000256" key="1">
    <source>
        <dbReference type="SAM" id="MobiDB-lite"/>
    </source>
</evidence>
<gene>
    <name evidence="2" type="ORF">CRENBAI_010252</name>
</gene>
<reference evidence="2 3" key="1">
    <citation type="submission" date="2021-06" db="EMBL/GenBank/DDBJ databases">
        <authorList>
            <person name="Palmer J.M."/>
        </authorList>
    </citation>
    <scope>NUCLEOTIDE SEQUENCE [LARGE SCALE GENOMIC DNA]</scope>
    <source>
        <strain evidence="2 3">MEX-2019</strain>
        <tissue evidence="2">Muscle</tissue>
    </source>
</reference>
<protein>
    <submittedName>
        <fullName evidence="2">Uncharacterized protein</fullName>
    </submittedName>
</protein>
<dbReference type="EMBL" id="JAHHUM010002214">
    <property type="protein sequence ID" value="KAK5605559.1"/>
    <property type="molecule type" value="Genomic_DNA"/>
</dbReference>
<name>A0AAV9RAY2_9TELE</name>
<keyword evidence="3" id="KW-1185">Reference proteome</keyword>
<comment type="caution">
    <text evidence="2">The sequence shown here is derived from an EMBL/GenBank/DDBJ whole genome shotgun (WGS) entry which is preliminary data.</text>
</comment>
<feature type="compositionally biased region" description="Polar residues" evidence="1">
    <location>
        <begin position="1"/>
        <end position="13"/>
    </location>
</feature>
<feature type="compositionally biased region" description="Polar residues" evidence="1">
    <location>
        <begin position="29"/>
        <end position="40"/>
    </location>
</feature>
<organism evidence="2 3">
    <name type="scientific">Crenichthys baileyi</name>
    <name type="common">White River springfish</name>
    <dbReference type="NCBI Taxonomy" id="28760"/>
    <lineage>
        <taxon>Eukaryota</taxon>
        <taxon>Metazoa</taxon>
        <taxon>Chordata</taxon>
        <taxon>Craniata</taxon>
        <taxon>Vertebrata</taxon>
        <taxon>Euteleostomi</taxon>
        <taxon>Actinopterygii</taxon>
        <taxon>Neopterygii</taxon>
        <taxon>Teleostei</taxon>
        <taxon>Neoteleostei</taxon>
        <taxon>Acanthomorphata</taxon>
        <taxon>Ovalentaria</taxon>
        <taxon>Atherinomorphae</taxon>
        <taxon>Cyprinodontiformes</taxon>
        <taxon>Goodeidae</taxon>
        <taxon>Crenichthys</taxon>
    </lineage>
</organism>
<evidence type="ECO:0000313" key="2">
    <source>
        <dbReference type="EMBL" id="KAK5605559.1"/>
    </source>
</evidence>
<evidence type="ECO:0000313" key="3">
    <source>
        <dbReference type="Proteomes" id="UP001311232"/>
    </source>
</evidence>
<dbReference type="AlphaFoldDB" id="A0AAV9RAY2"/>
<proteinExistence type="predicted"/>
<feature type="region of interest" description="Disordered" evidence="1">
    <location>
        <begin position="1"/>
        <end position="49"/>
    </location>
</feature>
<dbReference type="Proteomes" id="UP001311232">
    <property type="component" value="Unassembled WGS sequence"/>
</dbReference>